<feature type="non-terminal residue" evidence="1">
    <location>
        <position position="94"/>
    </location>
</feature>
<proteinExistence type="predicted"/>
<comment type="caution">
    <text evidence="1">The sequence shown here is derived from an EMBL/GenBank/DDBJ whole genome shotgun (WGS) entry which is preliminary data.</text>
</comment>
<name>A0A7Y0SCL4_VIBPH</name>
<dbReference type="EMBL" id="JABCLD010002484">
    <property type="protein sequence ID" value="NMU30502.1"/>
    <property type="molecule type" value="Genomic_DNA"/>
</dbReference>
<gene>
    <name evidence="1" type="ORF">HKB21_33355</name>
</gene>
<evidence type="ECO:0000313" key="1">
    <source>
        <dbReference type="EMBL" id="NMU30502.1"/>
    </source>
</evidence>
<dbReference type="Proteomes" id="UP000555836">
    <property type="component" value="Unassembled WGS sequence"/>
</dbReference>
<protein>
    <submittedName>
        <fullName evidence="1">Type VI secretion system baseplate subunit TssF</fullName>
    </submittedName>
</protein>
<reference evidence="1 2" key="1">
    <citation type="submission" date="2020-04" db="EMBL/GenBank/DDBJ databases">
        <title>Whole-genome sequencing of Vibrio spp. from China reveals different genetic environments of blaCTX-M-14 among diverse lineages.</title>
        <authorList>
            <person name="Zheng Z."/>
            <person name="Ye L."/>
            <person name="Chen S."/>
        </authorList>
    </citation>
    <scope>NUCLEOTIDE SEQUENCE [LARGE SCALE GENOMIC DNA]</scope>
    <source>
        <strain evidence="1 2">Vb0574</strain>
    </source>
</reference>
<accession>A0A7Y0SCL4</accession>
<organism evidence="1 2">
    <name type="scientific">Vibrio parahaemolyticus</name>
    <dbReference type="NCBI Taxonomy" id="670"/>
    <lineage>
        <taxon>Bacteria</taxon>
        <taxon>Pseudomonadati</taxon>
        <taxon>Pseudomonadota</taxon>
        <taxon>Gammaproteobacteria</taxon>
        <taxon>Vibrionales</taxon>
        <taxon>Vibrionaceae</taxon>
        <taxon>Vibrio</taxon>
    </lineage>
</organism>
<dbReference type="Pfam" id="PF05947">
    <property type="entry name" value="T6SS_TssF"/>
    <property type="match status" value="1"/>
</dbReference>
<dbReference type="AlphaFoldDB" id="A0A7Y0SCL4"/>
<dbReference type="InterPro" id="IPR010272">
    <property type="entry name" value="T6SS_TssF"/>
</dbReference>
<evidence type="ECO:0000313" key="2">
    <source>
        <dbReference type="Proteomes" id="UP000555836"/>
    </source>
</evidence>
<feature type="non-terminal residue" evidence="1">
    <location>
        <position position="1"/>
    </location>
</feature>
<sequence>LSETIRPEMDESTRWQLTKLLTLNHFTEEDGLATLKQTLNLYAFSGTAETKAVIDALTKLEFEPTTGRISQKGKVGFAHGIKIILTVSDQILPK</sequence>